<accession>A0A9D4K829</accession>
<evidence type="ECO:0000313" key="1">
    <source>
        <dbReference type="EMBL" id="KAH3834860.1"/>
    </source>
</evidence>
<organism evidence="1 2">
    <name type="scientific">Dreissena polymorpha</name>
    <name type="common">Zebra mussel</name>
    <name type="synonym">Mytilus polymorpha</name>
    <dbReference type="NCBI Taxonomy" id="45954"/>
    <lineage>
        <taxon>Eukaryota</taxon>
        <taxon>Metazoa</taxon>
        <taxon>Spiralia</taxon>
        <taxon>Lophotrochozoa</taxon>
        <taxon>Mollusca</taxon>
        <taxon>Bivalvia</taxon>
        <taxon>Autobranchia</taxon>
        <taxon>Heteroconchia</taxon>
        <taxon>Euheterodonta</taxon>
        <taxon>Imparidentia</taxon>
        <taxon>Neoheterodontei</taxon>
        <taxon>Myida</taxon>
        <taxon>Dreissenoidea</taxon>
        <taxon>Dreissenidae</taxon>
        <taxon>Dreissena</taxon>
    </lineage>
</organism>
<proteinExistence type="predicted"/>
<gene>
    <name evidence="1" type="ORF">DPMN_108193</name>
</gene>
<reference evidence="1" key="2">
    <citation type="submission" date="2020-11" db="EMBL/GenBank/DDBJ databases">
        <authorList>
            <person name="McCartney M.A."/>
            <person name="Auch B."/>
            <person name="Kono T."/>
            <person name="Mallez S."/>
            <person name="Becker A."/>
            <person name="Gohl D.M."/>
            <person name="Silverstein K.A.T."/>
            <person name="Koren S."/>
            <person name="Bechman K.B."/>
            <person name="Herman A."/>
            <person name="Abrahante J.E."/>
            <person name="Garbe J."/>
        </authorList>
    </citation>
    <scope>NUCLEOTIDE SEQUENCE</scope>
    <source>
        <strain evidence="1">Duluth1</strain>
        <tissue evidence="1">Whole animal</tissue>
    </source>
</reference>
<dbReference type="Proteomes" id="UP000828390">
    <property type="component" value="Unassembled WGS sequence"/>
</dbReference>
<sequence length="53" mass="5964">MKYSVYNTGPAFGLVVGVFKSKTNRNNCALRTLEVCARYIAEYGNRLFSRGIN</sequence>
<keyword evidence="2" id="KW-1185">Reference proteome</keyword>
<dbReference type="EMBL" id="JAIWYP010000004">
    <property type="protein sequence ID" value="KAH3834860.1"/>
    <property type="molecule type" value="Genomic_DNA"/>
</dbReference>
<dbReference type="AlphaFoldDB" id="A0A9D4K829"/>
<reference evidence="1" key="1">
    <citation type="journal article" date="2019" name="bioRxiv">
        <title>The Genome of the Zebra Mussel, Dreissena polymorpha: A Resource for Invasive Species Research.</title>
        <authorList>
            <person name="McCartney M.A."/>
            <person name="Auch B."/>
            <person name="Kono T."/>
            <person name="Mallez S."/>
            <person name="Zhang Y."/>
            <person name="Obille A."/>
            <person name="Becker A."/>
            <person name="Abrahante J.E."/>
            <person name="Garbe J."/>
            <person name="Badalamenti J.P."/>
            <person name="Herman A."/>
            <person name="Mangelson H."/>
            <person name="Liachko I."/>
            <person name="Sullivan S."/>
            <person name="Sone E.D."/>
            <person name="Koren S."/>
            <person name="Silverstein K.A.T."/>
            <person name="Beckman K.B."/>
            <person name="Gohl D.M."/>
        </authorList>
    </citation>
    <scope>NUCLEOTIDE SEQUENCE</scope>
    <source>
        <strain evidence="1">Duluth1</strain>
        <tissue evidence="1">Whole animal</tissue>
    </source>
</reference>
<evidence type="ECO:0000313" key="2">
    <source>
        <dbReference type="Proteomes" id="UP000828390"/>
    </source>
</evidence>
<name>A0A9D4K829_DREPO</name>
<protein>
    <submittedName>
        <fullName evidence="1">Uncharacterized protein</fullName>
    </submittedName>
</protein>
<comment type="caution">
    <text evidence="1">The sequence shown here is derived from an EMBL/GenBank/DDBJ whole genome shotgun (WGS) entry which is preliminary data.</text>
</comment>